<evidence type="ECO:0000256" key="6">
    <source>
        <dbReference type="RuleBase" id="RU000320"/>
    </source>
</evidence>
<dbReference type="GO" id="GO:0015990">
    <property type="term" value="P:electron transport coupled proton transport"/>
    <property type="evidence" value="ECO:0007669"/>
    <property type="project" value="TreeGrafter"/>
</dbReference>
<feature type="transmembrane region" description="Helical" evidence="7">
    <location>
        <begin position="153"/>
        <end position="174"/>
    </location>
</feature>
<dbReference type="RefSeq" id="WP_006040052.1">
    <property type="nucleotide sequence ID" value="NZ_AEDD01000012.1"/>
</dbReference>
<evidence type="ECO:0000256" key="7">
    <source>
        <dbReference type="SAM" id="Phobius"/>
    </source>
</evidence>
<dbReference type="GO" id="GO:0005886">
    <property type="term" value="C:plasma membrane"/>
    <property type="evidence" value="ECO:0007669"/>
    <property type="project" value="UniProtKB-SubCell"/>
</dbReference>
<evidence type="ECO:0000256" key="3">
    <source>
        <dbReference type="ARBA" id="ARBA00022692"/>
    </source>
</evidence>
<feature type="transmembrane region" description="Helical" evidence="7">
    <location>
        <begin position="101"/>
        <end position="123"/>
    </location>
</feature>
<comment type="subcellular location">
    <subcellularLocation>
        <location evidence="1">Cell membrane</location>
        <topology evidence="1">Multi-pass membrane protein</topology>
    </subcellularLocation>
    <subcellularLocation>
        <location evidence="6">Membrane</location>
        <topology evidence="6">Multi-pass membrane protein</topology>
    </subcellularLocation>
</comment>
<sequence length="541" mass="58408">MMIPDWPILSLIVFSPLAGAAVLLAMPKQRARLLRITAIIATLLPLALTLWLYADFDANRVGDSFEEYAAWVNIPLDQAGLGGGAASYGLHLDYRLGIDGLSLPLVLLATVITAMAALASVTIRKRWKAYYIWLLVLECGMLGVFLARDLFLFFIFFEITLIPMLFLIGIWGLFNREKAATRFLIYNGLGSAVMLIVFAIVVMTAGFSIGDTQGGGAVFSYSGSYETILANLSDPQAVVNQVAAGNVNPFYLSNGMETALFVLLLIAFGIKLPIFPFHSWMLSVHREAPAPVVMIHSGILLKMGAYGLIRFGFFLFPEQAERFAPTLAVLGLINLLYGAVIAYRQQELRSMLAYSSLSHMGIVLLGLASLHVIGMQGAVFQLVSHGLISALLFLLIGSFYERTGTSRIDELGGLAKAAPFMAGALLAGGLASLGLPGLSGFVGELLALLGLFDTHKVIVSIALLGIILTAAYVLRAIMGITFGELPAKYGSMKDARFIEALPIVVLLAFVLLLGIYPSFLTELMKHGFDPLLHHINMRVGG</sequence>
<feature type="transmembrane region" description="Helical" evidence="7">
    <location>
        <begin position="497"/>
        <end position="519"/>
    </location>
</feature>
<evidence type="ECO:0000256" key="2">
    <source>
        <dbReference type="ARBA" id="ARBA00009025"/>
    </source>
</evidence>
<dbReference type="EMBL" id="AEDD01000012">
    <property type="protein sequence ID" value="EFM09066.1"/>
    <property type="molecule type" value="Genomic_DNA"/>
</dbReference>
<evidence type="ECO:0000256" key="1">
    <source>
        <dbReference type="ARBA" id="ARBA00004651"/>
    </source>
</evidence>
<protein>
    <submittedName>
        <fullName evidence="9">Proton-translocating NADH-quinone oxidoreductase, chain M</fullName>
    </submittedName>
</protein>
<organism evidence="9 10">
    <name type="scientific">Paenibacillus curdlanolyticus YK9</name>
    <dbReference type="NCBI Taxonomy" id="717606"/>
    <lineage>
        <taxon>Bacteria</taxon>
        <taxon>Bacillati</taxon>
        <taxon>Bacillota</taxon>
        <taxon>Bacilli</taxon>
        <taxon>Bacillales</taxon>
        <taxon>Paenibacillaceae</taxon>
        <taxon>Paenibacillus</taxon>
    </lineage>
</organism>
<feature type="transmembrane region" description="Helical" evidence="7">
    <location>
        <begin position="259"/>
        <end position="280"/>
    </location>
</feature>
<feature type="transmembrane region" description="Helical" evidence="7">
    <location>
        <begin position="6"/>
        <end position="26"/>
    </location>
</feature>
<gene>
    <name evidence="9" type="ORF">PaecuDRAFT_4069</name>
</gene>
<reference evidence="9 10" key="1">
    <citation type="submission" date="2010-07" db="EMBL/GenBank/DDBJ databases">
        <title>The draft genome of Paenibacillus curdlanolyticus YK9.</title>
        <authorList>
            <consortium name="US DOE Joint Genome Institute (JGI-PGF)"/>
            <person name="Lucas S."/>
            <person name="Copeland A."/>
            <person name="Lapidus A."/>
            <person name="Cheng J.-F."/>
            <person name="Bruce D."/>
            <person name="Goodwin L."/>
            <person name="Pitluck S."/>
            <person name="Land M.L."/>
            <person name="Hauser L."/>
            <person name="Chang Y.-J."/>
            <person name="Jeffries C."/>
            <person name="Anderson I.J."/>
            <person name="Johnson E."/>
            <person name="Loganathan U."/>
            <person name="Mulhopadhyay B."/>
            <person name="Kyrpides N."/>
            <person name="Woyke T.J."/>
        </authorList>
    </citation>
    <scope>NUCLEOTIDE SEQUENCE [LARGE SCALE GENOMIC DNA]</scope>
    <source>
        <strain evidence="9 10">YK9</strain>
    </source>
</reference>
<dbReference type="InterPro" id="IPR010227">
    <property type="entry name" value="NADH_Q_OxRdtase_chainM/4"/>
</dbReference>
<keyword evidence="10" id="KW-1185">Reference proteome</keyword>
<dbReference type="Pfam" id="PF00361">
    <property type="entry name" value="Proton_antipo_M"/>
    <property type="match status" value="1"/>
</dbReference>
<feature type="transmembrane region" description="Helical" evidence="7">
    <location>
        <begin position="186"/>
        <end position="209"/>
    </location>
</feature>
<keyword evidence="3 6" id="KW-0812">Transmembrane</keyword>
<feature type="transmembrane region" description="Helical" evidence="7">
    <location>
        <begin position="130"/>
        <end position="147"/>
    </location>
</feature>
<feature type="transmembrane region" description="Helical" evidence="7">
    <location>
        <begin position="379"/>
        <end position="400"/>
    </location>
</feature>
<feature type="transmembrane region" description="Helical" evidence="7">
    <location>
        <begin position="420"/>
        <end position="451"/>
    </location>
</feature>
<dbReference type="GO" id="GO:0008137">
    <property type="term" value="F:NADH dehydrogenase (ubiquinone) activity"/>
    <property type="evidence" value="ECO:0007669"/>
    <property type="project" value="InterPro"/>
</dbReference>
<proteinExistence type="inferred from homology"/>
<dbReference type="PRINTS" id="PR01437">
    <property type="entry name" value="NUOXDRDTASE4"/>
</dbReference>
<comment type="similarity">
    <text evidence="2">Belongs to the complex I subunit 4 family.</text>
</comment>
<dbReference type="Proteomes" id="UP000005387">
    <property type="component" value="Unassembled WGS sequence"/>
</dbReference>
<dbReference type="GO" id="GO:0042773">
    <property type="term" value="P:ATP synthesis coupled electron transport"/>
    <property type="evidence" value="ECO:0007669"/>
    <property type="project" value="InterPro"/>
</dbReference>
<evidence type="ECO:0000256" key="5">
    <source>
        <dbReference type="ARBA" id="ARBA00023136"/>
    </source>
</evidence>
<dbReference type="GO" id="GO:0048039">
    <property type="term" value="F:ubiquinone binding"/>
    <property type="evidence" value="ECO:0007669"/>
    <property type="project" value="TreeGrafter"/>
</dbReference>
<dbReference type="PANTHER" id="PTHR43507:SF1">
    <property type="entry name" value="NADH-UBIQUINONE OXIDOREDUCTASE CHAIN 4"/>
    <property type="match status" value="1"/>
</dbReference>
<dbReference type="eggNOG" id="COG1008">
    <property type="taxonomic scope" value="Bacteria"/>
</dbReference>
<evidence type="ECO:0000259" key="8">
    <source>
        <dbReference type="Pfam" id="PF00361"/>
    </source>
</evidence>
<feature type="transmembrane region" description="Helical" evidence="7">
    <location>
        <begin position="322"/>
        <end position="340"/>
    </location>
</feature>
<feature type="transmembrane region" description="Helical" evidence="7">
    <location>
        <begin position="33"/>
        <end position="54"/>
    </location>
</feature>
<evidence type="ECO:0000256" key="4">
    <source>
        <dbReference type="ARBA" id="ARBA00022989"/>
    </source>
</evidence>
<feature type="transmembrane region" description="Helical" evidence="7">
    <location>
        <begin position="292"/>
        <end position="316"/>
    </location>
</feature>
<dbReference type="InterPro" id="IPR003918">
    <property type="entry name" value="NADH_UbQ_OxRdtase"/>
</dbReference>
<evidence type="ECO:0000313" key="10">
    <source>
        <dbReference type="Proteomes" id="UP000005387"/>
    </source>
</evidence>
<name>E0IEH8_9BACL</name>
<keyword evidence="4 7" id="KW-1133">Transmembrane helix</keyword>
<evidence type="ECO:0000313" key="9">
    <source>
        <dbReference type="EMBL" id="EFM09066.1"/>
    </source>
</evidence>
<dbReference type="STRING" id="717606.PaecuDRAFT_4069"/>
<dbReference type="NCBIfam" id="TIGR01972">
    <property type="entry name" value="NDH_I_M"/>
    <property type="match status" value="1"/>
</dbReference>
<dbReference type="AlphaFoldDB" id="E0IEH8"/>
<keyword evidence="5 7" id="KW-0472">Membrane</keyword>
<dbReference type="PANTHER" id="PTHR43507">
    <property type="entry name" value="NADH-UBIQUINONE OXIDOREDUCTASE CHAIN 4"/>
    <property type="match status" value="1"/>
</dbReference>
<accession>E0IEH8</accession>
<feature type="transmembrane region" description="Helical" evidence="7">
    <location>
        <begin position="352"/>
        <end position="373"/>
    </location>
</feature>
<feature type="domain" description="NADH:quinone oxidoreductase/Mrp antiporter transmembrane" evidence="8">
    <location>
        <begin position="147"/>
        <end position="468"/>
    </location>
</feature>
<dbReference type="InterPro" id="IPR001750">
    <property type="entry name" value="ND/Mrp_TM"/>
</dbReference>
<dbReference type="GO" id="GO:0003954">
    <property type="term" value="F:NADH dehydrogenase activity"/>
    <property type="evidence" value="ECO:0007669"/>
    <property type="project" value="TreeGrafter"/>
</dbReference>
<feature type="transmembrane region" description="Helical" evidence="7">
    <location>
        <begin position="457"/>
        <end position="477"/>
    </location>
</feature>